<accession>G0TUU8</accession>
<feature type="compositionally biased region" description="Basic and acidic residues" evidence="10">
    <location>
        <begin position="213"/>
        <end position="227"/>
    </location>
</feature>
<comment type="cofactor">
    <cofactor evidence="2">
        <name>Mg(2+)</name>
        <dbReference type="ChEBI" id="CHEBI:18420"/>
    </cofactor>
</comment>
<keyword evidence="5" id="KW-0479">Metal-binding</keyword>
<comment type="similarity">
    <text evidence="3 9">Belongs to the PP2C family.</text>
</comment>
<name>G0TUU8_TRYVY</name>
<dbReference type="CDD" id="cd00143">
    <property type="entry name" value="PP2Cc"/>
    <property type="match status" value="1"/>
</dbReference>
<reference evidence="12" key="1">
    <citation type="journal article" date="2012" name="Proc. Natl. Acad. Sci. U.S.A.">
        <title>Antigenic diversity is generated by distinct evolutionary mechanisms in African trypanosome species.</title>
        <authorList>
            <person name="Jackson A.P."/>
            <person name="Berry A."/>
            <person name="Aslett M."/>
            <person name="Allison H.C."/>
            <person name="Burton P."/>
            <person name="Vavrova-Anderson J."/>
            <person name="Brown R."/>
            <person name="Browne H."/>
            <person name="Corton N."/>
            <person name="Hauser H."/>
            <person name="Gamble J."/>
            <person name="Gilderthorp R."/>
            <person name="Marcello L."/>
            <person name="McQuillan J."/>
            <person name="Otto T.D."/>
            <person name="Quail M.A."/>
            <person name="Sanders M.J."/>
            <person name="van Tonder A."/>
            <person name="Ginger M.L."/>
            <person name="Field M.C."/>
            <person name="Barry J.D."/>
            <person name="Hertz-Fowler C."/>
            <person name="Berriman M."/>
        </authorList>
    </citation>
    <scope>NUCLEOTIDE SEQUENCE</scope>
    <source>
        <strain evidence="12">Y486</strain>
    </source>
</reference>
<dbReference type="GO" id="GO:0004722">
    <property type="term" value="F:protein serine/threonine phosphatase activity"/>
    <property type="evidence" value="ECO:0007669"/>
    <property type="project" value="UniProtKB-EC"/>
</dbReference>
<gene>
    <name evidence="12" type="ORF">TVY486_0404020</name>
</gene>
<dbReference type="InterPro" id="IPR001932">
    <property type="entry name" value="PPM-type_phosphatase-like_dom"/>
</dbReference>
<evidence type="ECO:0000256" key="5">
    <source>
        <dbReference type="ARBA" id="ARBA00022723"/>
    </source>
</evidence>
<evidence type="ECO:0000256" key="4">
    <source>
        <dbReference type="ARBA" id="ARBA00013081"/>
    </source>
</evidence>
<evidence type="ECO:0000256" key="10">
    <source>
        <dbReference type="SAM" id="MobiDB-lite"/>
    </source>
</evidence>
<dbReference type="InterPro" id="IPR015655">
    <property type="entry name" value="PP2C"/>
</dbReference>
<comment type="cofactor">
    <cofactor evidence="1">
        <name>Mn(2+)</name>
        <dbReference type="ChEBI" id="CHEBI:29035"/>
    </cofactor>
</comment>
<evidence type="ECO:0000256" key="2">
    <source>
        <dbReference type="ARBA" id="ARBA00001946"/>
    </source>
</evidence>
<dbReference type="InterPro" id="IPR036457">
    <property type="entry name" value="PPM-type-like_dom_sf"/>
</dbReference>
<feature type="region of interest" description="Disordered" evidence="10">
    <location>
        <begin position="1112"/>
        <end position="1135"/>
    </location>
</feature>
<evidence type="ECO:0000256" key="6">
    <source>
        <dbReference type="ARBA" id="ARBA00022801"/>
    </source>
</evidence>
<organism evidence="12">
    <name type="scientific">Trypanosoma vivax (strain Y486)</name>
    <dbReference type="NCBI Taxonomy" id="1055687"/>
    <lineage>
        <taxon>Eukaryota</taxon>
        <taxon>Discoba</taxon>
        <taxon>Euglenozoa</taxon>
        <taxon>Kinetoplastea</taxon>
        <taxon>Metakinetoplastina</taxon>
        <taxon>Trypanosomatida</taxon>
        <taxon>Trypanosomatidae</taxon>
        <taxon>Trypanosoma</taxon>
        <taxon>Duttonella</taxon>
    </lineage>
</organism>
<dbReference type="Gene3D" id="3.60.40.10">
    <property type="entry name" value="PPM-type phosphatase domain"/>
    <property type="match status" value="1"/>
</dbReference>
<feature type="domain" description="PPM-type phosphatase" evidence="11">
    <location>
        <begin position="1033"/>
        <end position="1467"/>
    </location>
</feature>
<dbReference type="PANTHER" id="PTHR13832:SF565">
    <property type="entry name" value="AT28366P-RELATED"/>
    <property type="match status" value="1"/>
</dbReference>
<protein>
    <recommendedName>
        <fullName evidence="4">protein-serine/threonine phosphatase</fullName>
        <ecNumber evidence="4">3.1.3.16</ecNumber>
    </recommendedName>
</protein>
<proteinExistence type="inferred from homology"/>
<evidence type="ECO:0000259" key="11">
    <source>
        <dbReference type="PROSITE" id="PS51746"/>
    </source>
</evidence>
<evidence type="ECO:0000313" key="12">
    <source>
        <dbReference type="EMBL" id="CCC47735.1"/>
    </source>
</evidence>
<keyword evidence="6 9" id="KW-0378">Hydrolase</keyword>
<dbReference type="SUPFAM" id="SSF81606">
    <property type="entry name" value="PP2C-like"/>
    <property type="match status" value="1"/>
</dbReference>
<evidence type="ECO:0000256" key="9">
    <source>
        <dbReference type="RuleBase" id="RU003465"/>
    </source>
</evidence>
<evidence type="ECO:0000256" key="8">
    <source>
        <dbReference type="ARBA" id="ARBA00023211"/>
    </source>
</evidence>
<dbReference type="PROSITE" id="PS51746">
    <property type="entry name" value="PPM_2"/>
    <property type="match status" value="1"/>
</dbReference>
<dbReference type="PANTHER" id="PTHR13832">
    <property type="entry name" value="PROTEIN PHOSPHATASE 2C"/>
    <property type="match status" value="1"/>
</dbReference>
<dbReference type="EC" id="3.1.3.16" evidence="4"/>
<feature type="region of interest" description="Disordered" evidence="10">
    <location>
        <begin position="1"/>
        <end position="38"/>
    </location>
</feature>
<dbReference type="SMART" id="SM00332">
    <property type="entry name" value="PP2Cc"/>
    <property type="match status" value="1"/>
</dbReference>
<dbReference type="PROSITE" id="PS01032">
    <property type="entry name" value="PPM_1"/>
    <property type="match status" value="1"/>
</dbReference>
<feature type="region of interest" description="Disordered" evidence="10">
    <location>
        <begin position="184"/>
        <end position="227"/>
    </location>
</feature>
<keyword evidence="8" id="KW-0464">Manganese</keyword>
<dbReference type="InterPro" id="IPR000222">
    <property type="entry name" value="PP2C_BS"/>
</dbReference>
<evidence type="ECO:0000256" key="7">
    <source>
        <dbReference type="ARBA" id="ARBA00022912"/>
    </source>
</evidence>
<dbReference type="EMBL" id="HE573020">
    <property type="protein sequence ID" value="CCC47735.1"/>
    <property type="molecule type" value="Genomic_DNA"/>
</dbReference>
<keyword evidence="7 9" id="KW-0904">Protein phosphatase</keyword>
<dbReference type="VEuPathDB" id="TriTrypDB:TvY486_0404020"/>
<dbReference type="GO" id="GO:0046872">
    <property type="term" value="F:metal ion binding"/>
    <property type="evidence" value="ECO:0007669"/>
    <property type="project" value="UniProtKB-KW"/>
</dbReference>
<dbReference type="Pfam" id="PF00481">
    <property type="entry name" value="PP2C"/>
    <property type="match status" value="1"/>
</dbReference>
<evidence type="ECO:0000256" key="3">
    <source>
        <dbReference type="ARBA" id="ARBA00006702"/>
    </source>
</evidence>
<evidence type="ECO:0000256" key="1">
    <source>
        <dbReference type="ARBA" id="ARBA00001936"/>
    </source>
</evidence>
<sequence length="1468" mass="156963">MTQPETGLGVQRVRWAEASVESPPSVHRRSSNSSEGDILKAKGSCEVFRDSCSFRTPASSSDQSFYLPLVPVRSRSDVQSSGSQSVMSKGLHEQLMLPECQQLRPCLPERTQPASPQPQRLRLTVASDRLQTSPSRESLDYLPISENALLAQHSQATMPDPPANTIPIGDKGSMFTRSFSSRVSFATQTDDDPSETVLEGTLCPSQLKPHANSLERKPASRSLFKDRQRLSGLGSGRYVAGASSPQNHSTVQFAGGTNVASRRPLRGASLTPFPNLSSSCAEVPSTRLRGREALLNCEGAALSASVGCGEPPVVAHPPSEYRRLPPSLTPRFAVGASDASIRVGNECKENMIRQASVHSHTSFVTEGNLSFVKHDTTVKGYEQGIQEKDATMCTFDTLLPTIQTESGAPPACACPTSPSAATRLSGRRSTYSSLLFSMLKMPRVQWFLPSVRFRYGCGHEDEASCEAWDCNTVFESLSSNNASSLVVCGGGGGGYGVGVIETEEHVFIPVYELLQEGSSQMEVMLESIRAMCSCSDNITIADISRSGRTRNCSPPCLSSGTSAQNVGDMCLPDISCNTFGYPGDQINSESISCLMSGSYNVPANDRVDGMVDTEGFTFGVVSPTYVTSPADEAVDIDCKVAARFLFDSEKGVMIISAEEEVKKYISHHMYTRNSSHGNGGNGGGNGLLCRAHSGNEQKSGVATGQGQSGDVKPCDTGGVSTATSPSCKMASANGADKGTVADGGSKVVSCDELEPVSRCRCTREAITRYFRGFDYSRYHAHKLYHHCHCCGRRPAAFLCLHCFTSTCPSHVTRHYNESIQGSKCDSSGGAAESLCTLFINILNITTSFDRVFWCEPCRSFTWQYTEVYDPFVDQLAVTRGTYLQDPVRDIVCVGYEVQLKSPSCIQSQFSPSLHASPGRDRFIVGVNSVPQTATLFTPSTNTSLECKSVVAALEGVNGCSSVTPEAEEGTSIALSTRSHTDVPCAQVGGEAVHVGVTTTRLVSLGAKMQGWRATQEDAEAAFTIEIPAFPSRGDGNAESQDERWLGASIDTQPDTIVMAVFCVFDGHGGDAVAKLAASRFEKHLRKAIDSGRHNEVQARAVLRRLDLESTTPIPPPHRIVPHPSAECRAVSPGGHSAASAEHSNAVCAEQSTAHDFEEITVDSLHRHVRECHVSPLSVEARGISLPDHSITSHTGPLVPQSPLVSRGEMELLRLYFAGVMEDALLSLDDELRYSAEGRRGDYNCVGSTACVVGITTNFILCANVGDSGAAFYTPYGIEQISITHRTSDPAESSRITAAGYAIEDNRIEGVLAVPRALGDYDFKQCGGRAPQEQAVVAVPDVTIMPVPPQAAAGRWGVVVACDGVWDSATLHQVHHAIMNTPNDLDVATSAADAILRGKEIAAGLGKGSSPCDDAFDVDVGNNNSDVKASIDALLLTSAAGVFAQCVAPIENDEGIGMDNCSLFIIEQR</sequence>